<dbReference type="EMBL" id="CYHG01000006">
    <property type="protein sequence ID" value="CUB04313.1"/>
    <property type="molecule type" value="Genomic_DNA"/>
</dbReference>
<dbReference type="SUPFAM" id="SSF55073">
    <property type="entry name" value="Nucleotide cyclase"/>
    <property type="match status" value="1"/>
</dbReference>
<dbReference type="InterPro" id="IPR029787">
    <property type="entry name" value="Nucleotide_cyclase"/>
</dbReference>
<dbReference type="AlphaFoldDB" id="A0A0K6IMJ0"/>
<dbReference type="GO" id="GO:0052621">
    <property type="term" value="F:diguanylate cyclase activity"/>
    <property type="evidence" value="ECO:0007669"/>
    <property type="project" value="UniProtKB-EC"/>
</dbReference>
<name>A0A0K6IMJ0_9GAMM</name>
<keyword evidence="3" id="KW-1133">Transmembrane helix</keyword>
<dbReference type="PROSITE" id="PS50887">
    <property type="entry name" value="GGDEF"/>
    <property type="match status" value="1"/>
</dbReference>
<dbReference type="CDD" id="cd01949">
    <property type="entry name" value="GGDEF"/>
    <property type="match status" value="1"/>
</dbReference>
<dbReference type="GO" id="GO:0005886">
    <property type="term" value="C:plasma membrane"/>
    <property type="evidence" value="ECO:0007669"/>
    <property type="project" value="TreeGrafter"/>
</dbReference>
<evidence type="ECO:0000256" key="3">
    <source>
        <dbReference type="SAM" id="Phobius"/>
    </source>
</evidence>
<evidence type="ECO:0000313" key="6">
    <source>
        <dbReference type="Proteomes" id="UP000182769"/>
    </source>
</evidence>
<dbReference type="SMART" id="SM00267">
    <property type="entry name" value="GGDEF"/>
    <property type="match status" value="1"/>
</dbReference>
<keyword evidence="3" id="KW-0812">Transmembrane</keyword>
<dbReference type="PANTHER" id="PTHR45138">
    <property type="entry name" value="REGULATORY COMPONENTS OF SENSORY TRANSDUCTION SYSTEM"/>
    <property type="match status" value="1"/>
</dbReference>
<feature type="transmembrane region" description="Helical" evidence="3">
    <location>
        <begin position="7"/>
        <end position="27"/>
    </location>
</feature>
<feature type="transmembrane region" description="Helical" evidence="3">
    <location>
        <begin position="167"/>
        <end position="187"/>
    </location>
</feature>
<dbReference type="InterPro" id="IPR043128">
    <property type="entry name" value="Rev_trsase/Diguanyl_cyclase"/>
</dbReference>
<accession>A0A0K6IMJ0</accession>
<keyword evidence="6" id="KW-1185">Reference proteome</keyword>
<comment type="catalytic activity">
    <reaction evidence="2">
        <text>2 GTP = 3',3'-c-di-GMP + 2 diphosphate</text>
        <dbReference type="Rhea" id="RHEA:24898"/>
        <dbReference type="ChEBI" id="CHEBI:33019"/>
        <dbReference type="ChEBI" id="CHEBI:37565"/>
        <dbReference type="ChEBI" id="CHEBI:58805"/>
        <dbReference type="EC" id="2.7.7.65"/>
    </reaction>
</comment>
<feature type="domain" description="GGDEF" evidence="4">
    <location>
        <begin position="239"/>
        <end position="373"/>
    </location>
</feature>
<dbReference type="Pfam" id="PF00990">
    <property type="entry name" value="GGDEF"/>
    <property type="match status" value="1"/>
</dbReference>
<sequence length="378" mass="43534">MNRPSRTLSYIGLLLLSIVVVFTLVLLNTVRFDDSLRAIFNRDHGLYDQAFSERSQSYLINALPLLKEMEARPSDMEALREETLTQLDLAYAYLNIGRYIERYECVPVSLDSILSIRNHIEQGHIQPFMYDAWAGILECYSLVNRNQNELKANLIERALVASSNNQYWMNIGVVAVYGLGIMLWLLLERQHRRGHKSEEEKLAWQNRAMTDHLTATYSRMALHESLENLIKDWPHHHNDSIGLVFYDLDHFKQFNDSFGHVAGDKALRDVTAAINELLPSCAEHFRFGGEEFFIIHRGQSHAQVVELADRMLQAVRDLNIRHPKSSAGILTTSVGVYMLEQREYSVDELIKKVDELLYVAKKHGRNRVVDEFAGEEDA</sequence>
<proteinExistence type="predicted"/>
<dbReference type="RefSeq" id="WP_055463252.1">
    <property type="nucleotide sequence ID" value="NZ_CYHG01000006.1"/>
</dbReference>
<evidence type="ECO:0000313" key="5">
    <source>
        <dbReference type="EMBL" id="CUB04313.1"/>
    </source>
</evidence>
<evidence type="ECO:0000259" key="4">
    <source>
        <dbReference type="PROSITE" id="PS50887"/>
    </source>
</evidence>
<dbReference type="NCBIfam" id="TIGR00254">
    <property type="entry name" value="GGDEF"/>
    <property type="match status" value="1"/>
</dbReference>
<organism evidence="5 6">
    <name type="scientific">Marinomonas fungiae</name>
    <dbReference type="NCBI Taxonomy" id="1137284"/>
    <lineage>
        <taxon>Bacteria</taxon>
        <taxon>Pseudomonadati</taxon>
        <taxon>Pseudomonadota</taxon>
        <taxon>Gammaproteobacteria</taxon>
        <taxon>Oceanospirillales</taxon>
        <taxon>Oceanospirillaceae</taxon>
        <taxon>Marinomonas</taxon>
    </lineage>
</organism>
<dbReference type="EC" id="2.7.7.65" evidence="1"/>
<dbReference type="STRING" id="1137284.GCA_001418205_02177"/>
<reference evidence="6" key="1">
    <citation type="submission" date="2015-08" db="EMBL/GenBank/DDBJ databases">
        <authorList>
            <person name="Varghese N."/>
        </authorList>
    </citation>
    <scope>NUCLEOTIDE SEQUENCE [LARGE SCALE GENOMIC DNA]</scope>
    <source>
        <strain evidence="6">JCM 18476</strain>
    </source>
</reference>
<keyword evidence="3" id="KW-0472">Membrane</keyword>
<dbReference type="GO" id="GO:0043709">
    <property type="term" value="P:cell adhesion involved in single-species biofilm formation"/>
    <property type="evidence" value="ECO:0007669"/>
    <property type="project" value="TreeGrafter"/>
</dbReference>
<dbReference type="InterPro" id="IPR000160">
    <property type="entry name" value="GGDEF_dom"/>
</dbReference>
<protein>
    <recommendedName>
        <fullName evidence="1">diguanylate cyclase</fullName>
        <ecNumber evidence="1">2.7.7.65</ecNumber>
    </recommendedName>
</protein>
<dbReference type="Gene3D" id="3.30.70.270">
    <property type="match status" value="1"/>
</dbReference>
<evidence type="ECO:0000256" key="1">
    <source>
        <dbReference type="ARBA" id="ARBA00012528"/>
    </source>
</evidence>
<evidence type="ECO:0000256" key="2">
    <source>
        <dbReference type="ARBA" id="ARBA00034247"/>
    </source>
</evidence>
<dbReference type="InterPro" id="IPR050469">
    <property type="entry name" value="Diguanylate_Cyclase"/>
</dbReference>
<dbReference type="GO" id="GO:1902201">
    <property type="term" value="P:negative regulation of bacterial-type flagellum-dependent cell motility"/>
    <property type="evidence" value="ECO:0007669"/>
    <property type="project" value="TreeGrafter"/>
</dbReference>
<gene>
    <name evidence="5" type="ORF">Ga0061065_106132</name>
</gene>
<dbReference type="OrthoDB" id="9811167at2"/>
<dbReference type="Proteomes" id="UP000182769">
    <property type="component" value="Unassembled WGS sequence"/>
</dbReference>
<dbReference type="PANTHER" id="PTHR45138:SF9">
    <property type="entry name" value="DIGUANYLATE CYCLASE DGCM-RELATED"/>
    <property type="match status" value="1"/>
</dbReference>